<keyword evidence="7" id="KW-0997">Cell inner membrane</keyword>
<dbReference type="GO" id="GO:0005886">
    <property type="term" value="C:plasma membrane"/>
    <property type="evidence" value="ECO:0007669"/>
    <property type="project" value="UniProtKB-SubCell"/>
</dbReference>
<comment type="similarity">
    <text evidence="7">Belongs to the TRAP transporter small permease family.</text>
</comment>
<dbReference type="AlphaFoldDB" id="A0A838XVG2"/>
<comment type="subcellular location">
    <subcellularLocation>
        <location evidence="7">Cell inner membrane</location>
        <topology evidence="7">Multi-pass membrane protein</topology>
    </subcellularLocation>
    <subcellularLocation>
        <location evidence="1">Cell membrane</location>
        <topology evidence="1">Multi-pass membrane protein</topology>
    </subcellularLocation>
</comment>
<evidence type="ECO:0000256" key="6">
    <source>
        <dbReference type="ARBA" id="ARBA00023136"/>
    </source>
</evidence>
<evidence type="ECO:0000256" key="7">
    <source>
        <dbReference type="RuleBase" id="RU369079"/>
    </source>
</evidence>
<comment type="function">
    <text evidence="7">Part of the tripartite ATP-independent periplasmic (TRAP) transport system.</text>
</comment>
<evidence type="ECO:0000256" key="1">
    <source>
        <dbReference type="ARBA" id="ARBA00004651"/>
    </source>
</evidence>
<gene>
    <name evidence="9" type="ORF">H1W37_12485</name>
</gene>
<evidence type="ECO:0000313" key="10">
    <source>
        <dbReference type="Proteomes" id="UP000559404"/>
    </source>
</evidence>
<name>A0A838XVG2_9HYPH</name>
<evidence type="ECO:0000256" key="3">
    <source>
        <dbReference type="ARBA" id="ARBA00022475"/>
    </source>
</evidence>
<reference evidence="9 10" key="1">
    <citation type="submission" date="2020-07" db="EMBL/GenBank/DDBJ databases">
        <authorList>
            <person name="Li M."/>
        </authorList>
    </citation>
    <scope>NUCLEOTIDE SEQUENCE [LARGE SCALE GENOMIC DNA]</scope>
    <source>
        <strain evidence="9 10">DSM 23284</strain>
    </source>
</reference>
<accession>A0A838XVG2</accession>
<keyword evidence="5 7" id="KW-1133">Transmembrane helix</keyword>
<feature type="transmembrane region" description="Helical" evidence="7">
    <location>
        <begin position="92"/>
        <end position="110"/>
    </location>
</feature>
<keyword evidence="3" id="KW-1003">Cell membrane</keyword>
<comment type="caution">
    <text evidence="9">The sequence shown here is derived from an EMBL/GenBank/DDBJ whole genome shotgun (WGS) entry which is preliminary data.</text>
</comment>
<proteinExistence type="inferred from homology"/>
<comment type="subunit">
    <text evidence="7">The complex comprises the extracytoplasmic solute receptor protein and the two transmembrane proteins.</text>
</comment>
<feature type="transmembrane region" description="Helical" evidence="7">
    <location>
        <begin position="12"/>
        <end position="33"/>
    </location>
</feature>
<evidence type="ECO:0000256" key="2">
    <source>
        <dbReference type="ARBA" id="ARBA00022448"/>
    </source>
</evidence>
<keyword evidence="4 7" id="KW-0812">Transmembrane</keyword>
<keyword evidence="10" id="KW-1185">Reference proteome</keyword>
<protein>
    <recommendedName>
        <fullName evidence="7">TRAP transporter small permease protein</fullName>
    </recommendedName>
</protein>
<evidence type="ECO:0000256" key="4">
    <source>
        <dbReference type="ARBA" id="ARBA00022692"/>
    </source>
</evidence>
<dbReference type="EMBL" id="JACEON010000011">
    <property type="protein sequence ID" value="MBA4612476.1"/>
    <property type="molecule type" value="Genomic_DNA"/>
</dbReference>
<dbReference type="Pfam" id="PF04290">
    <property type="entry name" value="DctQ"/>
    <property type="match status" value="1"/>
</dbReference>
<sequence length="184" mass="20036">MITQTLAALRRINHVLAVATGVVLLVTAGFVILDITLRQFALSFGGSDEISGYVMAGLASWGLSYALTELAHVRIDLIRLQLRQGGRALMDLFAMTVMAGTVTLIAMKSWPVLEKTLTRGSRANTPLETPLWIPQAVWFSGWVWFAVSSCILVLLAAILLFRRDFAGVDRMIGTVSEADLEAGK</sequence>
<evidence type="ECO:0000313" key="9">
    <source>
        <dbReference type="EMBL" id="MBA4612476.1"/>
    </source>
</evidence>
<keyword evidence="2 7" id="KW-0813">Transport</keyword>
<reference evidence="9 10" key="2">
    <citation type="submission" date="2020-08" db="EMBL/GenBank/DDBJ databases">
        <title>Stappia taiwanensis sp. nov., isolated from a coastal thermal spring.</title>
        <authorList>
            <person name="Kampfer P."/>
        </authorList>
    </citation>
    <scope>NUCLEOTIDE SEQUENCE [LARGE SCALE GENOMIC DNA]</scope>
    <source>
        <strain evidence="9 10">DSM 23284</strain>
    </source>
</reference>
<dbReference type="RefSeq" id="WP_181760678.1">
    <property type="nucleotide sequence ID" value="NZ_BMCR01000010.1"/>
</dbReference>
<dbReference type="InterPro" id="IPR055348">
    <property type="entry name" value="DctQ"/>
</dbReference>
<evidence type="ECO:0000259" key="8">
    <source>
        <dbReference type="Pfam" id="PF04290"/>
    </source>
</evidence>
<feature type="transmembrane region" description="Helical" evidence="7">
    <location>
        <begin position="136"/>
        <end position="161"/>
    </location>
</feature>
<keyword evidence="6 7" id="KW-0472">Membrane</keyword>
<organism evidence="9 10">
    <name type="scientific">Stappia taiwanensis</name>
    <dbReference type="NCBI Taxonomy" id="992267"/>
    <lineage>
        <taxon>Bacteria</taxon>
        <taxon>Pseudomonadati</taxon>
        <taxon>Pseudomonadota</taxon>
        <taxon>Alphaproteobacteria</taxon>
        <taxon>Hyphomicrobiales</taxon>
        <taxon>Stappiaceae</taxon>
        <taxon>Stappia</taxon>
    </lineage>
</organism>
<evidence type="ECO:0000256" key="5">
    <source>
        <dbReference type="ARBA" id="ARBA00022989"/>
    </source>
</evidence>
<feature type="domain" description="Tripartite ATP-independent periplasmic transporters DctQ component" evidence="8">
    <location>
        <begin position="29"/>
        <end position="148"/>
    </location>
</feature>
<dbReference type="GO" id="GO:0022857">
    <property type="term" value="F:transmembrane transporter activity"/>
    <property type="evidence" value="ECO:0007669"/>
    <property type="project" value="UniProtKB-UniRule"/>
</dbReference>
<feature type="transmembrane region" description="Helical" evidence="7">
    <location>
        <begin position="53"/>
        <end position="71"/>
    </location>
</feature>
<dbReference type="Proteomes" id="UP000559404">
    <property type="component" value="Unassembled WGS sequence"/>
</dbReference>